<dbReference type="InterPro" id="IPR002809">
    <property type="entry name" value="EMC3/TMCO1"/>
</dbReference>
<dbReference type="Proteomes" id="UP000183615">
    <property type="component" value="Unassembled WGS sequence"/>
</dbReference>
<keyword evidence="3 5" id="KW-1133">Transmembrane helix</keyword>
<accession>A0A1J5TQE6</accession>
<dbReference type="PANTHER" id="PTHR42198">
    <property type="entry name" value="INTEGRAL MEMBRANE PROTEIN"/>
    <property type="match status" value="1"/>
</dbReference>
<sequence length="221" mass="25552">MSEEESKSEEEVQPPAMGGMLLTMLFMVYILLNPEMRVGMGNLAENILEPQIGFEHEYPVLTFLFAGVLMISLTTIIRHVLIDWEKVAEIQTKMAAYNKEMSEARRSGNNARLNKLMTMQPQVMVLQSEMMSNQMRPMMFTMLIAMPIIFWLCFGEDNFVERMDLKVMSLPWEPNYSLTDRLWILPHSILVYSALSLPFGQILMRFLKLLSLSKSEKVDQV</sequence>
<dbReference type="AlphaFoldDB" id="A0A1J5TQE6"/>
<protein>
    <recommendedName>
        <fullName evidence="8">DUF106 domain-containing protein</fullName>
    </recommendedName>
</protein>
<organism evidence="6 7">
    <name type="scientific">Marine Group III euryarchaeote CG-Epi2</name>
    <dbReference type="NCBI Taxonomy" id="1888996"/>
    <lineage>
        <taxon>Archaea</taxon>
        <taxon>Methanobacteriati</taxon>
        <taxon>Thermoplasmatota</taxon>
        <taxon>Thermoplasmata</taxon>
        <taxon>Candidatus Thermoprofundales</taxon>
    </lineage>
</organism>
<gene>
    <name evidence="6" type="ORF">BET99_04300</name>
</gene>
<keyword evidence="2 5" id="KW-0812">Transmembrane</keyword>
<dbReference type="SMART" id="SM01415">
    <property type="entry name" value="DUF106"/>
    <property type="match status" value="1"/>
</dbReference>
<dbReference type="EMBL" id="MIYZ01000014">
    <property type="protein sequence ID" value="OIR22411.1"/>
    <property type="molecule type" value="Genomic_DNA"/>
</dbReference>
<name>A0A1J5TQE6_9ARCH</name>
<feature type="transmembrane region" description="Helical" evidence="5">
    <location>
        <begin position="184"/>
        <end position="207"/>
    </location>
</feature>
<evidence type="ECO:0000256" key="1">
    <source>
        <dbReference type="ARBA" id="ARBA00004141"/>
    </source>
</evidence>
<comment type="caution">
    <text evidence="6">The sequence shown here is derived from an EMBL/GenBank/DDBJ whole genome shotgun (WGS) entry which is preliminary data.</text>
</comment>
<dbReference type="GO" id="GO:0016020">
    <property type="term" value="C:membrane"/>
    <property type="evidence" value="ECO:0007669"/>
    <property type="project" value="UniProtKB-SubCell"/>
</dbReference>
<evidence type="ECO:0000256" key="5">
    <source>
        <dbReference type="SAM" id="Phobius"/>
    </source>
</evidence>
<feature type="transmembrane region" description="Helical" evidence="5">
    <location>
        <begin position="12"/>
        <end position="32"/>
    </location>
</feature>
<dbReference type="InterPro" id="IPR038978">
    <property type="entry name" value="MJ0935"/>
</dbReference>
<feature type="transmembrane region" description="Helical" evidence="5">
    <location>
        <begin position="137"/>
        <end position="154"/>
    </location>
</feature>
<evidence type="ECO:0000313" key="6">
    <source>
        <dbReference type="EMBL" id="OIR22411.1"/>
    </source>
</evidence>
<proteinExistence type="predicted"/>
<dbReference type="Pfam" id="PF01956">
    <property type="entry name" value="EMC3_TMCO1"/>
    <property type="match status" value="1"/>
</dbReference>
<comment type="subcellular location">
    <subcellularLocation>
        <location evidence="1">Membrane</location>
        <topology evidence="1">Multi-pass membrane protein</topology>
    </subcellularLocation>
</comment>
<feature type="transmembrane region" description="Helical" evidence="5">
    <location>
        <begin position="58"/>
        <end position="77"/>
    </location>
</feature>
<dbReference type="PANTHER" id="PTHR42198:SF1">
    <property type="entry name" value="INTEGRAL MEMBRANE PROTEIN"/>
    <property type="match status" value="1"/>
</dbReference>
<evidence type="ECO:0000313" key="7">
    <source>
        <dbReference type="Proteomes" id="UP000183615"/>
    </source>
</evidence>
<evidence type="ECO:0008006" key="8">
    <source>
        <dbReference type="Google" id="ProtNLM"/>
    </source>
</evidence>
<keyword evidence="4 5" id="KW-0472">Membrane</keyword>
<evidence type="ECO:0000256" key="4">
    <source>
        <dbReference type="ARBA" id="ARBA00023136"/>
    </source>
</evidence>
<evidence type="ECO:0000256" key="2">
    <source>
        <dbReference type="ARBA" id="ARBA00022692"/>
    </source>
</evidence>
<evidence type="ECO:0000256" key="3">
    <source>
        <dbReference type="ARBA" id="ARBA00022989"/>
    </source>
</evidence>
<reference evidence="6 7" key="1">
    <citation type="submission" date="2016-08" db="EMBL/GenBank/DDBJ databases">
        <title>New Insights into Marine Group III Euryarchaeota, from dark to light.</title>
        <authorList>
            <person name="Haro-Moreno J.M."/>
            <person name="Rodriguez-Valera F."/>
            <person name="Lopez-Garcia P."/>
            <person name="Moreira D."/>
            <person name="Martin-Cuadrado A.B."/>
        </authorList>
    </citation>
    <scope>NUCLEOTIDE SEQUENCE [LARGE SCALE GENOMIC DNA]</scope>
    <source>
        <strain evidence="6">CG-Epi2</strain>
    </source>
</reference>